<feature type="coiled-coil region" evidence="1">
    <location>
        <begin position="168"/>
        <end position="195"/>
    </location>
</feature>
<proteinExistence type="predicted"/>
<evidence type="ECO:0000256" key="1">
    <source>
        <dbReference type="SAM" id="Coils"/>
    </source>
</evidence>
<protein>
    <submittedName>
        <fullName evidence="2">Uncharacterized protein</fullName>
    </submittedName>
</protein>
<feature type="coiled-coil region" evidence="1">
    <location>
        <begin position="35"/>
        <end position="117"/>
    </location>
</feature>
<dbReference type="PANTHER" id="PTHR23159">
    <property type="entry name" value="CENTROSOMAL PROTEIN 2"/>
    <property type="match status" value="1"/>
</dbReference>
<sequence length="2056" mass="244281">MPSEKRHGAGVLGDQEGLGENWKSAQCVTSLYDSYIHLQQENDQLREDIRQLQNDNALAKAESLREPQHTRHEELEQEVRLLRSEKLRMEEAHRLEIQKLESRAASSETQHQQLVTKYQEKFEFDPLESKRAAMAVKTMQNTLQNVVLEKEEIGIRYGELKEQYRKFYNEQMQIVEDLQKKVKMLEQQRMRVGQQRVVNALATWSTNKVQNAWDKWIGLVKNQRLKEENKKMMNSFERTIDERVAKIRGNQAAVFVAKLMQQSARRTFVRWRELARRNIERRCKGTRFAEVRCRILVKRIINCWRAESRKGRNHRNAVLMIERLLTCRSRCWGMRKWSIQTFRLVLVEKDQSHAALNGTMETQAKTIVDLEIALNETRNASRELQIQLQIRHEQEKADFEEKTEKYRAAELLVRQKMGRFLTKQSDRQLLKEIVREWRIMAKYLQGVSQRSELIRAKLRTLKLQRAVATWHGKAYRSHKKNHKNRVVAQQILARIRQLGALRCFNSWKECVYDVKARKKALLHAVNRIRNRGVARCFSQWTAFRDERVSLRNGIEVLTNFAMKQQAFFRFTSWRELVSELKIRDQVRQQQLIQKAWENRLVQAKRDLNFQRECFVRWHNLVLERQRRDVVVKRCLARMKNGSLAKMLGSWGDFVEYRKAQRELVRRWVSRCHTAVLQRAWSRWQRQIVLKEQQLLLLRVHEERNTALKQLETEFSEYRKTQQVLFEEAEQRQTEQEGKLMEIKTSLQEETKRTQRFAGAVEILCSTRARESTQLWYFRSWQKAVIQSVRNRRTINVFRSTLNARQSRTIILKWRQQTRLKAVFVKIQSCFSRWWQLNCFKAWTEAKRRNRAVKVFSIVFLRNSEMYMSRDVFTAWKKLSAKNHLLRKTLEKIWLGSVHAKMQQQFSHWIEFTKAAAAKEQLEKRNVALTAIRAKVWWKRSVSIMRYCFSEWKNTVESRKKHCQAERKLILFQQTRPVKICFNVWAEFVTAKGEEQHRSRGFARWLRKVQRRKQQYAMGLWKMLLFRHQQRDLQDLVVLRDDQQKELQSQREEISLLMQTAVETKRKLADITGGHDESTAKVQYLTECGLMAKYFNALKLKVSIRKYQRQAIHICHKNARRRYLTELFSNWYSYYQRHHAVKLIVAQKSKRFHDVLTRNVLQRWQSIAYQQRVIKQKQYKLRQRARVRIIKANFREWHRSIHREMKVETAVKQLKGILRILTLKSSLRSWHQNCLQERNRELRKTENHKKIMQFLMGRQEAELVRTFHSWKEFTWTQQATRSRAQQHYIEKCHILLAKCWNCWCSTVKTAKTQRRSAIYLQTMIKRYYYRVAMSRWRRYRFMSQISSLKSGNEKLVMQVAESTRQIQNKSMNVDQLSSELIELQSKLHEAESKSSAVNLQVTTQAEERSKQFICLNVLSKLMQKQFVSRDISEAFTLWKAKMTCLRRKHKALATVVNIYQRRKRWFAFWLWKVKILRWRQLDSVKTLWARTDLHTIMYRWKKYSTTQRKLRLFLTKRCLLSCAPNLPASIAFRLWKTKAAELTALEQVTTLHTKLRAEQNSSSTHLRKLALGKWCWIAYHHRLRQMRAFLSRCYVTSTKRNDIKQRRAIEEMQLNTEVAIAKIKEQDEIRAQEEMGTLSAAQEHLTSFHALQTLIRRLFQPTSVKDLFVSVATTFAQILHGTTAVLFLFDPSSNELWTQREENQLIQVPASLGIAGSTLSSGSTFIIADVAADPRFHPMVDQFVMNGLQQDDVTSAFMMTSRQASKPTVGMVSTALVSTDGAVYGILQVAFTSSSLSSIDRRVLVAQTQLYSKTCCFYVEQIIFEMLRNCRDRVRARAPDKFIKLFKQNKNWRKYYALIERKASDMESKLHQVLEERELLIVSKAELKDRYQQVKDKLELSERNTKDVSNLVTDWKKKLAKWQKVLDEKDRDIAEKTSELNKMEKEFERYQREQRTKEVQDVLNAPSPRRRSISSYDEECDEFTGKTRSFSDRGQLSILRADQTRLKSQLVRAEADNLLLVKAIGIARTQHGELPTTIQAEVTRVATRVSRRAPPPA</sequence>
<feature type="coiled-coil region" evidence="1">
    <location>
        <begin position="1855"/>
        <end position="1959"/>
    </location>
</feature>
<keyword evidence="1" id="KW-0175">Coiled coil</keyword>
<name>A0A225W175_9STRA</name>
<dbReference type="EMBL" id="NBNE01002150">
    <property type="protein sequence ID" value="OWZ11345.1"/>
    <property type="molecule type" value="Genomic_DNA"/>
</dbReference>
<dbReference type="Proteomes" id="UP000198211">
    <property type="component" value="Unassembled WGS sequence"/>
</dbReference>
<keyword evidence="3" id="KW-1185">Reference proteome</keyword>
<feature type="coiled-coil region" evidence="1">
    <location>
        <begin position="1358"/>
        <end position="1392"/>
    </location>
</feature>
<organism evidence="2 3">
    <name type="scientific">Phytophthora megakarya</name>
    <dbReference type="NCBI Taxonomy" id="4795"/>
    <lineage>
        <taxon>Eukaryota</taxon>
        <taxon>Sar</taxon>
        <taxon>Stramenopiles</taxon>
        <taxon>Oomycota</taxon>
        <taxon>Peronosporomycetes</taxon>
        <taxon>Peronosporales</taxon>
        <taxon>Peronosporaceae</taxon>
        <taxon>Phytophthora</taxon>
    </lineage>
</organism>
<reference evidence="3" key="1">
    <citation type="submission" date="2017-03" db="EMBL/GenBank/DDBJ databases">
        <title>Phytopthora megakarya and P. palmivora, two closely related causual agents of cacao black pod achieved similar genome size and gene model numbers by different mechanisms.</title>
        <authorList>
            <person name="Ali S."/>
            <person name="Shao J."/>
            <person name="Larry D.J."/>
            <person name="Kronmiller B."/>
            <person name="Shen D."/>
            <person name="Strem M.D."/>
            <person name="Melnick R.L."/>
            <person name="Guiltinan M.J."/>
            <person name="Tyler B.M."/>
            <person name="Meinhardt L.W."/>
            <person name="Bailey B.A."/>
        </authorList>
    </citation>
    <scope>NUCLEOTIDE SEQUENCE [LARGE SCALE GENOMIC DNA]</scope>
    <source>
        <strain evidence="3">zdho120</strain>
    </source>
</reference>
<gene>
    <name evidence="2" type="ORF">PHMEG_00015645</name>
</gene>
<dbReference type="SUPFAM" id="SSF55781">
    <property type="entry name" value="GAF domain-like"/>
    <property type="match status" value="1"/>
</dbReference>
<evidence type="ECO:0000313" key="2">
    <source>
        <dbReference type="EMBL" id="OWZ11345.1"/>
    </source>
</evidence>
<comment type="caution">
    <text evidence="2">The sequence shown here is derived from an EMBL/GenBank/DDBJ whole genome shotgun (WGS) entry which is preliminary data.</text>
</comment>
<feature type="coiled-coil region" evidence="1">
    <location>
        <begin position="1032"/>
        <end position="1059"/>
    </location>
</feature>
<dbReference type="InterPro" id="IPR029016">
    <property type="entry name" value="GAF-like_dom_sf"/>
</dbReference>
<dbReference type="PANTHER" id="PTHR23159:SF31">
    <property type="entry name" value="CENTROSOME-ASSOCIATED PROTEIN CEP250 ISOFORM X1"/>
    <property type="match status" value="1"/>
</dbReference>
<dbReference type="Gene3D" id="3.30.450.40">
    <property type="match status" value="1"/>
</dbReference>
<accession>A0A225W175</accession>
<dbReference type="OrthoDB" id="121584at2759"/>
<evidence type="ECO:0000313" key="3">
    <source>
        <dbReference type="Proteomes" id="UP000198211"/>
    </source>
</evidence>